<evidence type="ECO:0000256" key="1">
    <source>
        <dbReference type="SAM" id="MobiDB-lite"/>
    </source>
</evidence>
<dbReference type="PANTHER" id="PTHR33121">
    <property type="entry name" value="CYCLIC DI-GMP PHOSPHODIESTERASE PDEF"/>
    <property type="match status" value="1"/>
</dbReference>
<accession>A0A937UTF2</accession>
<sequence>MLARRSVIRQRVFLVVLPLVGTLFLLVMLLVPDSGLFLLPQTFVALLLALGALGYVLRAPGGQSRRHALVATVAMTAAMTIPMLADPSSRTPLALLVWYSWLGSYAGVVSRRLVPVSALTGAICLTMTGALAARGDLGVIPLTYLAVLLSIVASASFTFGFFRWGYGQAFADPLTGLTNRAGLMRSGEPVVAELLLSGRAGVLMVLDVNRFREINTALGHQAGDEALREFADLLRRVRPEPLFVGRLGGDEFALVLPGEELTAGDDDRDERPAQLGRDVLDQLDGLVRVRGVDIELESTAGMAVAPRDGARLATLLPCADAALAKAKRDGARVGVWDAGMAGTAGVRSWELALHAQLRAAIAHRELVLHFQPVQEAATGRVASAEALVRWRHPERGLLPPGSFLPMAERSSLIIDLTWWELEEVIAQCARWSRAGVHLPVSANLSARMLVVDDLPRMITRRLAAYRLPPEMLTLEITESALVSQPARAAAMLGELRTAGVKLSLDDFGTGYSSMEILKALPFDEMKIDKGFVMDARASLPDAAIVRSVVDLGHRLGLRVVGEGVEDEQSARMLTELGCDLLQGDALSPPLPADELAALLTSGGMGAVPPAPRGDRHGTADGGHRAAGGRITTGHAATPWGDVLPGLAPNGGRPPRAGGEAAGQENAGLTAGDGHGDAADVTPRNVAPGVRPAGPPVSQESARRWAEEGLRAPDPPDEPDRLAALRHYRILDTPAEPEFDTLTTLAAQVTDCAHGYLVLVDEAREWFKATHGVRPPGLDARVGAASHVVGSGKYLEVPELGRDLRFAHLARAEPQIVVFIAGAPLRTADGHVLGALCVSDRVPRRLTSGQRGALDELAEHVMRLLDARLERLLLEEVLDGLGRLDQFWHRHDLPAAATLIAEVVRGLTSADASAVMLPDLPGSTIFHAAGVSVAEGVPPLTEVGVRSSAAGTEALRELARARGPMFVPDAARSPLIPPEMVRRLKIGSALMVPLRGEGGVLGMITVRWTRRRDRLDPAVWRAVVLFTGQARFALLRLRGAGTDAPDGAGRPAGGHPPAADGVADATHGTRSAGSRL</sequence>
<dbReference type="GO" id="GO:0071111">
    <property type="term" value="F:cyclic-guanylate-specific phosphodiesterase activity"/>
    <property type="evidence" value="ECO:0007669"/>
    <property type="project" value="InterPro"/>
</dbReference>
<feature type="transmembrane region" description="Helical" evidence="2">
    <location>
        <begin position="139"/>
        <end position="162"/>
    </location>
</feature>
<dbReference type="AlphaFoldDB" id="A0A937UTF2"/>
<evidence type="ECO:0000259" key="4">
    <source>
        <dbReference type="PROSITE" id="PS50887"/>
    </source>
</evidence>
<proteinExistence type="predicted"/>
<evidence type="ECO:0000313" key="5">
    <source>
        <dbReference type="EMBL" id="MBL7633512.1"/>
    </source>
</evidence>
<dbReference type="SMART" id="SM00065">
    <property type="entry name" value="GAF"/>
    <property type="match status" value="2"/>
</dbReference>
<dbReference type="InterPro" id="IPR029016">
    <property type="entry name" value="GAF-like_dom_sf"/>
</dbReference>
<feature type="domain" description="EAL" evidence="3">
    <location>
        <begin position="350"/>
        <end position="603"/>
    </location>
</feature>
<dbReference type="SUPFAM" id="SSF55073">
    <property type="entry name" value="Nucleotide cyclase"/>
    <property type="match status" value="1"/>
</dbReference>
<dbReference type="SMART" id="SM00052">
    <property type="entry name" value="EAL"/>
    <property type="match status" value="1"/>
</dbReference>
<keyword evidence="2" id="KW-0812">Transmembrane</keyword>
<dbReference type="NCBIfam" id="TIGR00254">
    <property type="entry name" value="GGDEF"/>
    <property type="match status" value="1"/>
</dbReference>
<dbReference type="PROSITE" id="PS50883">
    <property type="entry name" value="EAL"/>
    <property type="match status" value="1"/>
</dbReference>
<feature type="compositionally biased region" description="Low complexity" evidence="1">
    <location>
        <begin position="643"/>
        <end position="667"/>
    </location>
</feature>
<dbReference type="SUPFAM" id="SSF55781">
    <property type="entry name" value="GAF domain-like"/>
    <property type="match status" value="2"/>
</dbReference>
<feature type="compositionally biased region" description="Low complexity" evidence="1">
    <location>
        <begin position="1043"/>
        <end position="1064"/>
    </location>
</feature>
<keyword evidence="6" id="KW-1185">Reference proteome</keyword>
<dbReference type="RefSeq" id="WP_203007109.1">
    <property type="nucleotide sequence ID" value="NZ_JADWYU010000114.1"/>
</dbReference>
<dbReference type="InterPro" id="IPR050706">
    <property type="entry name" value="Cyclic-di-GMP_PDE-like"/>
</dbReference>
<feature type="transmembrane region" description="Helical" evidence="2">
    <location>
        <begin position="12"/>
        <end position="31"/>
    </location>
</feature>
<comment type="caution">
    <text evidence="5">The sequence shown here is derived from an EMBL/GenBank/DDBJ whole genome shotgun (WGS) entry which is preliminary data.</text>
</comment>
<dbReference type="Pfam" id="PF01590">
    <property type="entry name" value="GAF"/>
    <property type="match status" value="1"/>
</dbReference>
<dbReference type="Gene3D" id="3.30.70.270">
    <property type="match status" value="1"/>
</dbReference>
<feature type="transmembrane region" description="Helical" evidence="2">
    <location>
        <begin position="37"/>
        <end position="56"/>
    </location>
</feature>
<dbReference type="CDD" id="cd01948">
    <property type="entry name" value="EAL"/>
    <property type="match status" value="1"/>
</dbReference>
<dbReference type="InterPro" id="IPR003018">
    <property type="entry name" value="GAF"/>
</dbReference>
<evidence type="ECO:0000256" key="2">
    <source>
        <dbReference type="SAM" id="Phobius"/>
    </source>
</evidence>
<dbReference type="Gene3D" id="3.20.20.450">
    <property type="entry name" value="EAL domain"/>
    <property type="match status" value="1"/>
</dbReference>
<dbReference type="Proteomes" id="UP000604475">
    <property type="component" value="Unassembled WGS sequence"/>
</dbReference>
<dbReference type="Pfam" id="PF13185">
    <property type="entry name" value="GAF_2"/>
    <property type="match status" value="1"/>
</dbReference>
<dbReference type="Pfam" id="PF00563">
    <property type="entry name" value="EAL"/>
    <property type="match status" value="1"/>
</dbReference>
<feature type="domain" description="GGDEF" evidence="4">
    <location>
        <begin position="199"/>
        <end position="338"/>
    </location>
</feature>
<reference evidence="5" key="1">
    <citation type="submission" date="2020-12" db="EMBL/GenBank/DDBJ databases">
        <title>Genomic characterization of non-nitrogen-fixing Frankia strains.</title>
        <authorList>
            <person name="Carlos-Shanley C."/>
            <person name="Guerra T."/>
            <person name="Hahn D."/>
        </authorList>
    </citation>
    <scope>NUCLEOTIDE SEQUENCE</scope>
    <source>
        <strain evidence="5">CN6</strain>
    </source>
</reference>
<organism evidence="5 6">
    <name type="scientific">Frankia nepalensis</name>
    <dbReference type="NCBI Taxonomy" id="1836974"/>
    <lineage>
        <taxon>Bacteria</taxon>
        <taxon>Bacillati</taxon>
        <taxon>Actinomycetota</taxon>
        <taxon>Actinomycetes</taxon>
        <taxon>Frankiales</taxon>
        <taxon>Frankiaceae</taxon>
        <taxon>Frankia</taxon>
    </lineage>
</organism>
<dbReference type="CDD" id="cd01949">
    <property type="entry name" value="GGDEF"/>
    <property type="match status" value="1"/>
</dbReference>
<dbReference type="PROSITE" id="PS50887">
    <property type="entry name" value="GGDEF"/>
    <property type="match status" value="1"/>
</dbReference>
<feature type="region of interest" description="Disordered" evidence="1">
    <location>
        <begin position="629"/>
        <end position="717"/>
    </location>
</feature>
<dbReference type="Gene3D" id="3.30.450.40">
    <property type="match status" value="2"/>
</dbReference>
<dbReference type="InterPro" id="IPR000160">
    <property type="entry name" value="GGDEF_dom"/>
</dbReference>
<evidence type="ECO:0000313" key="6">
    <source>
        <dbReference type="Proteomes" id="UP000604475"/>
    </source>
</evidence>
<protein>
    <submittedName>
        <fullName evidence="5">EAL domain-containing protein</fullName>
    </submittedName>
</protein>
<dbReference type="InterPro" id="IPR043128">
    <property type="entry name" value="Rev_trsase/Diguanyl_cyclase"/>
</dbReference>
<dbReference type="InterPro" id="IPR029787">
    <property type="entry name" value="Nucleotide_cyclase"/>
</dbReference>
<keyword evidence="2" id="KW-0472">Membrane</keyword>
<feature type="compositionally biased region" description="Basic and acidic residues" evidence="1">
    <location>
        <begin position="700"/>
        <end position="710"/>
    </location>
</feature>
<dbReference type="PANTHER" id="PTHR33121:SF70">
    <property type="entry name" value="SIGNALING PROTEIN YKOW"/>
    <property type="match status" value="1"/>
</dbReference>
<feature type="region of interest" description="Disordered" evidence="1">
    <location>
        <begin position="1043"/>
        <end position="1075"/>
    </location>
</feature>
<gene>
    <name evidence="5" type="ORF">I7412_41440</name>
</gene>
<dbReference type="SUPFAM" id="SSF141868">
    <property type="entry name" value="EAL domain-like"/>
    <property type="match status" value="1"/>
</dbReference>
<dbReference type="EMBL" id="JAEACQ010000385">
    <property type="protein sequence ID" value="MBL7633512.1"/>
    <property type="molecule type" value="Genomic_DNA"/>
</dbReference>
<name>A0A937UTF2_9ACTN</name>
<evidence type="ECO:0000259" key="3">
    <source>
        <dbReference type="PROSITE" id="PS50883"/>
    </source>
</evidence>
<dbReference type="Pfam" id="PF00990">
    <property type="entry name" value="GGDEF"/>
    <property type="match status" value="1"/>
</dbReference>
<dbReference type="SMART" id="SM00267">
    <property type="entry name" value="GGDEF"/>
    <property type="match status" value="1"/>
</dbReference>
<dbReference type="InterPro" id="IPR001633">
    <property type="entry name" value="EAL_dom"/>
</dbReference>
<dbReference type="InterPro" id="IPR035919">
    <property type="entry name" value="EAL_sf"/>
</dbReference>
<keyword evidence="2" id="KW-1133">Transmembrane helix</keyword>